<protein>
    <submittedName>
        <fullName evidence="3">Homoaconitate hydratase</fullName>
    </submittedName>
</protein>
<dbReference type="PANTHER" id="PTHR42880:SF1">
    <property type="entry name" value="ISOPROPYLMALATE_HOMOCITRATE_CITRAMALATE SYNTHASE FAMILY PROTEIN"/>
    <property type="match status" value="1"/>
</dbReference>
<proteinExistence type="predicted"/>
<dbReference type="EMBL" id="DNZF01000112">
    <property type="protein sequence ID" value="HBK53308.1"/>
    <property type="molecule type" value="Genomic_DNA"/>
</dbReference>
<dbReference type="PANTHER" id="PTHR42880">
    <property type="entry name" value="HOMOCITRATE SYNTHASE"/>
    <property type="match status" value="1"/>
</dbReference>
<comment type="caution">
    <text evidence="3">The sequence shown here is derived from an EMBL/GenBank/DDBJ whole genome shotgun (WGS) entry which is preliminary data.</text>
</comment>
<dbReference type="AlphaFoldDB" id="A0A354YVB9"/>
<organism evidence="3 4">
    <name type="scientific">Syntrophomonas wolfei</name>
    <dbReference type="NCBI Taxonomy" id="863"/>
    <lineage>
        <taxon>Bacteria</taxon>
        <taxon>Bacillati</taxon>
        <taxon>Bacillota</taxon>
        <taxon>Clostridia</taxon>
        <taxon>Eubacteriales</taxon>
        <taxon>Syntrophomonadaceae</taxon>
        <taxon>Syntrophomonas</taxon>
    </lineage>
</organism>
<name>A0A354YVB9_9FIRM</name>
<reference evidence="3 4" key="1">
    <citation type="journal article" date="2018" name="Nat. Biotechnol.">
        <title>A standardized bacterial taxonomy based on genome phylogeny substantially revises the tree of life.</title>
        <authorList>
            <person name="Parks D.H."/>
            <person name="Chuvochina M."/>
            <person name="Waite D.W."/>
            <person name="Rinke C."/>
            <person name="Skarshewski A."/>
            <person name="Chaumeil P.A."/>
            <person name="Hugenholtz P."/>
        </authorList>
    </citation>
    <scope>NUCLEOTIDE SEQUENCE [LARGE SCALE GENOMIC DNA]</scope>
    <source>
        <strain evidence="3">UBA10948</strain>
    </source>
</reference>
<feature type="domain" description="2-isopropylmalate synthase/homocitrate synthase post-catalytic" evidence="2">
    <location>
        <begin position="27"/>
        <end position="104"/>
    </location>
</feature>
<feature type="non-terminal residue" evidence="3">
    <location>
        <position position="1"/>
    </location>
</feature>
<dbReference type="Proteomes" id="UP000263273">
    <property type="component" value="Unassembled WGS sequence"/>
</dbReference>
<evidence type="ECO:0000256" key="1">
    <source>
        <dbReference type="ARBA" id="ARBA00022679"/>
    </source>
</evidence>
<evidence type="ECO:0000313" key="4">
    <source>
        <dbReference type="Proteomes" id="UP000263273"/>
    </source>
</evidence>
<accession>A0A354YVB9</accession>
<dbReference type="Gene3D" id="1.10.238.260">
    <property type="match status" value="1"/>
</dbReference>
<sequence length="128" mass="14365">YNTTLFREVAEYVAQASGRALSVSKPIVGSGIFAHESGIHGDGVLKNPLTYEVFSPEEVGLERQIVIGKHSGTAAVRSKFTREYSIELDDTEASQILARVREMSIELKRSLFDKELMYIYEELHGKTR</sequence>
<dbReference type="InterPro" id="IPR054691">
    <property type="entry name" value="LeuA/HCS_post-cat"/>
</dbReference>
<dbReference type="Pfam" id="PF22617">
    <property type="entry name" value="HCS_D2"/>
    <property type="match status" value="1"/>
</dbReference>
<dbReference type="GO" id="GO:0016740">
    <property type="term" value="F:transferase activity"/>
    <property type="evidence" value="ECO:0007669"/>
    <property type="project" value="UniProtKB-KW"/>
</dbReference>
<keyword evidence="1" id="KW-0808">Transferase</keyword>
<evidence type="ECO:0000313" key="3">
    <source>
        <dbReference type="EMBL" id="HBK53308.1"/>
    </source>
</evidence>
<evidence type="ECO:0000259" key="2">
    <source>
        <dbReference type="Pfam" id="PF22617"/>
    </source>
</evidence>
<gene>
    <name evidence="3" type="primary">aksA</name>
    <name evidence="3" type="ORF">DDZ44_05160</name>
</gene>